<gene>
    <name evidence="1" type="ORF">B4135_2881</name>
</gene>
<proteinExistence type="predicted"/>
<comment type="caution">
    <text evidence="1">The sequence shown here is derived from an EMBL/GenBank/DDBJ whole genome shotgun (WGS) entry which is preliminary data.</text>
</comment>
<protein>
    <submittedName>
        <fullName evidence="1">Uncharacterized protein</fullName>
    </submittedName>
</protein>
<reference evidence="1 2" key="1">
    <citation type="submission" date="2016-01" db="EMBL/GenBank/DDBJ databases">
        <title>Draft Genome Sequences of Seven Thermophilic Sporeformers Isolated from Foods.</title>
        <authorList>
            <person name="Berendsen E.M."/>
            <person name="Wells-Bennik M.H."/>
            <person name="Krawcyk A.O."/>
            <person name="De Jong A."/>
            <person name="Holsappel S."/>
            <person name="Eijlander R.T."/>
            <person name="Kuipers O.P."/>
        </authorList>
    </citation>
    <scope>NUCLEOTIDE SEQUENCE [LARGE SCALE GENOMIC DNA]</scope>
    <source>
        <strain evidence="1 2">B4135</strain>
    </source>
</reference>
<evidence type="ECO:0000313" key="1">
    <source>
        <dbReference type="EMBL" id="KYD14239.1"/>
    </source>
</evidence>
<dbReference type="Proteomes" id="UP000075683">
    <property type="component" value="Unassembled WGS sequence"/>
</dbReference>
<name>A0A150LQB7_9BACI</name>
<dbReference type="AlphaFoldDB" id="A0A150LQB7"/>
<accession>A0A150LQB7</accession>
<sequence length="45" mass="5030">MAGIQKNFDHTNHSPLKNLSIHVIVFLSGKGMFFRQTFSVSPAIL</sequence>
<evidence type="ECO:0000313" key="2">
    <source>
        <dbReference type="Proteomes" id="UP000075683"/>
    </source>
</evidence>
<organism evidence="1 2">
    <name type="scientific">Caldibacillus debilis</name>
    <dbReference type="NCBI Taxonomy" id="301148"/>
    <lineage>
        <taxon>Bacteria</taxon>
        <taxon>Bacillati</taxon>
        <taxon>Bacillota</taxon>
        <taxon>Bacilli</taxon>
        <taxon>Bacillales</taxon>
        <taxon>Bacillaceae</taxon>
        <taxon>Caldibacillus</taxon>
    </lineage>
</organism>
<dbReference type="EMBL" id="LQYT01000078">
    <property type="protein sequence ID" value="KYD14239.1"/>
    <property type="molecule type" value="Genomic_DNA"/>
</dbReference>